<feature type="transmembrane region" description="Helical" evidence="7">
    <location>
        <begin position="422"/>
        <end position="441"/>
    </location>
</feature>
<evidence type="ECO:0000256" key="3">
    <source>
        <dbReference type="ARBA" id="ARBA00022692"/>
    </source>
</evidence>
<dbReference type="EMBL" id="JACHBR010000001">
    <property type="protein sequence ID" value="MBB5627289.1"/>
    <property type="molecule type" value="Genomic_DNA"/>
</dbReference>
<keyword evidence="4 7" id="KW-1133">Transmembrane helix</keyword>
<feature type="transmembrane region" description="Helical" evidence="7">
    <location>
        <begin position="212"/>
        <end position="233"/>
    </location>
</feature>
<accession>A0A7W8Z4H9</accession>
<dbReference type="PANTHER" id="PTHR30250">
    <property type="entry name" value="PST FAMILY PREDICTED COLANIC ACID TRANSPORTER"/>
    <property type="match status" value="1"/>
</dbReference>
<dbReference type="GO" id="GO:0005886">
    <property type="term" value="C:plasma membrane"/>
    <property type="evidence" value="ECO:0007669"/>
    <property type="project" value="UniProtKB-SubCell"/>
</dbReference>
<evidence type="ECO:0000256" key="2">
    <source>
        <dbReference type="ARBA" id="ARBA00022475"/>
    </source>
</evidence>
<reference evidence="8 9" key="1">
    <citation type="submission" date="2020-08" db="EMBL/GenBank/DDBJ databases">
        <title>Sequencing the genomes of 1000 actinobacteria strains.</title>
        <authorList>
            <person name="Klenk H.-P."/>
        </authorList>
    </citation>
    <scope>NUCLEOTIDE SEQUENCE [LARGE SCALE GENOMIC DNA]</scope>
    <source>
        <strain evidence="8 9">DSM 45790</strain>
    </source>
</reference>
<dbReference type="AlphaFoldDB" id="A0A7W8Z4H9"/>
<feature type="transmembrane region" description="Helical" evidence="7">
    <location>
        <begin position="12"/>
        <end position="37"/>
    </location>
</feature>
<protein>
    <submittedName>
        <fullName evidence="8">O-antigen/teichoic acid export membrane protein</fullName>
    </submittedName>
</protein>
<evidence type="ECO:0000256" key="6">
    <source>
        <dbReference type="SAM" id="MobiDB-lite"/>
    </source>
</evidence>
<keyword evidence="2" id="KW-1003">Cell membrane</keyword>
<dbReference type="InterPro" id="IPR050833">
    <property type="entry name" value="Poly_Biosynth_Transport"/>
</dbReference>
<feature type="transmembrane region" description="Helical" evidence="7">
    <location>
        <begin position="154"/>
        <end position="173"/>
    </location>
</feature>
<feature type="transmembrane region" description="Helical" evidence="7">
    <location>
        <begin position="185"/>
        <end position="206"/>
    </location>
</feature>
<keyword evidence="3 7" id="KW-0812">Transmembrane</keyword>
<name>A0A7W8Z4H9_9ACTN</name>
<evidence type="ECO:0000313" key="9">
    <source>
        <dbReference type="Proteomes" id="UP000588112"/>
    </source>
</evidence>
<dbReference type="Pfam" id="PF01943">
    <property type="entry name" value="Polysacc_synt"/>
    <property type="match status" value="1"/>
</dbReference>
<gene>
    <name evidence="8" type="ORF">BJ981_002988</name>
</gene>
<dbReference type="PANTHER" id="PTHR30250:SF27">
    <property type="entry name" value="POLYSACCHARIDE BIOSYNTHESIS PROTEIN"/>
    <property type="match status" value="1"/>
</dbReference>
<evidence type="ECO:0000256" key="5">
    <source>
        <dbReference type="ARBA" id="ARBA00023136"/>
    </source>
</evidence>
<organism evidence="8 9">
    <name type="scientific">Sphaerisporangium krabiense</name>
    <dbReference type="NCBI Taxonomy" id="763782"/>
    <lineage>
        <taxon>Bacteria</taxon>
        <taxon>Bacillati</taxon>
        <taxon>Actinomycetota</taxon>
        <taxon>Actinomycetes</taxon>
        <taxon>Streptosporangiales</taxon>
        <taxon>Streptosporangiaceae</taxon>
        <taxon>Sphaerisporangium</taxon>
    </lineage>
</organism>
<keyword evidence="9" id="KW-1185">Reference proteome</keyword>
<dbReference type="RefSeq" id="WP_184611826.1">
    <property type="nucleotide sequence ID" value="NZ_BOOS01000036.1"/>
</dbReference>
<comment type="caution">
    <text evidence="8">The sequence shown here is derived from an EMBL/GenBank/DDBJ whole genome shotgun (WGS) entry which is preliminary data.</text>
</comment>
<feature type="transmembrane region" description="Helical" evidence="7">
    <location>
        <begin position="333"/>
        <end position="354"/>
    </location>
</feature>
<evidence type="ECO:0000256" key="4">
    <source>
        <dbReference type="ARBA" id="ARBA00022989"/>
    </source>
</evidence>
<evidence type="ECO:0000256" key="7">
    <source>
        <dbReference type="SAM" id="Phobius"/>
    </source>
</evidence>
<dbReference type="InterPro" id="IPR002797">
    <property type="entry name" value="Polysacc_synth"/>
</dbReference>
<dbReference type="Proteomes" id="UP000588112">
    <property type="component" value="Unassembled WGS sequence"/>
</dbReference>
<feature type="transmembrane region" description="Helical" evidence="7">
    <location>
        <begin position="398"/>
        <end position="416"/>
    </location>
</feature>
<sequence length="484" mass="49143">MPSSDGRAVASLVRGGAAGLAGAVAGAGAQVLIVVALTRGLDAASAGTVLTATSLCLMAAGILRLDTGNGLIYFIARHRDGAHPDISRLVRSALLPVLILSIAAAALAYLGADTIGALNDASGSGSPPTSASSPTGGTVAVAASLVTADATATVVRVLALALPFVVCADILLAATRGFGAMRPTILLGGVLQPGGQLVLVGALLAAGTGPAWAIPAAWAAPYLPVVLLAALWLRRRVPARGGTPDVTPRFWRHTAPRAFGAATQAVFQRLDVVIVAALAGPAEAAVYTAATRFKVVGQLANQGLTQAVQPRLVRALADGDLPLARVLYQATTMWLVVLTWPIWLGYALLAPWLLRVFGEGYEGGAAVAAVLAVTMMAATACGMVDVVLIAAGHTVSSTLNMLGAIVVTVALDVALVPAHGTLGAALGWSAGVLVKNALPLVRVSRRYGLRPFGRHSLPSLRPRTRDRQEEPAPMGGPSAGRVTP</sequence>
<feature type="region of interest" description="Disordered" evidence="6">
    <location>
        <begin position="455"/>
        <end position="484"/>
    </location>
</feature>
<evidence type="ECO:0000313" key="8">
    <source>
        <dbReference type="EMBL" id="MBB5627289.1"/>
    </source>
</evidence>
<feature type="transmembrane region" description="Helical" evidence="7">
    <location>
        <begin position="366"/>
        <end position="391"/>
    </location>
</feature>
<feature type="transmembrane region" description="Helical" evidence="7">
    <location>
        <begin position="93"/>
        <end position="112"/>
    </location>
</feature>
<keyword evidence="5 7" id="KW-0472">Membrane</keyword>
<proteinExistence type="predicted"/>
<evidence type="ECO:0000256" key="1">
    <source>
        <dbReference type="ARBA" id="ARBA00004651"/>
    </source>
</evidence>
<comment type="subcellular location">
    <subcellularLocation>
        <location evidence="1">Cell membrane</location>
        <topology evidence="1">Multi-pass membrane protein</topology>
    </subcellularLocation>
</comment>